<feature type="region of interest" description="Disordered" evidence="1">
    <location>
        <begin position="35"/>
        <end position="63"/>
    </location>
</feature>
<protein>
    <submittedName>
        <fullName evidence="2">Uncharacterized protein</fullName>
    </submittedName>
</protein>
<gene>
    <name evidence="2" type="ORF">EYZ11_006371</name>
</gene>
<accession>A0A4S3JFP7</accession>
<sequence length="63" mass="6995">MRLLCMSSGFSSHLKSCLSTVDTPEDIRIRQALPASASASEVVRESLQQKLDEINTRERPTFG</sequence>
<dbReference type="VEuPathDB" id="FungiDB:EYZ11_006371"/>
<evidence type="ECO:0000313" key="3">
    <source>
        <dbReference type="Proteomes" id="UP000308092"/>
    </source>
</evidence>
<evidence type="ECO:0000256" key="1">
    <source>
        <dbReference type="SAM" id="MobiDB-lite"/>
    </source>
</evidence>
<evidence type="ECO:0000313" key="2">
    <source>
        <dbReference type="EMBL" id="THC94163.1"/>
    </source>
</evidence>
<comment type="caution">
    <text evidence="2">The sequence shown here is derived from an EMBL/GenBank/DDBJ whole genome shotgun (WGS) entry which is preliminary data.</text>
</comment>
<dbReference type="AlphaFoldDB" id="A0A4S3JFP7"/>
<organism evidence="2 3">
    <name type="scientific">Aspergillus tanneri</name>
    <dbReference type="NCBI Taxonomy" id="1220188"/>
    <lineage>
        <taxon>Eukaryota</taxon>
        <taxon>Fungi</taxon>
        <taxon>Dikarya</taxon>
        <taxon>Ascomycota</taxon>
        <taxon>Pezizomycotina</taxon>
        <taxon>Eurotiomycetes</taxon>
        <taxon>Eurotiomycetidae</taxon>
        <taxon>Eurotiales</taxon>
        <taxon>Aspergillaceae</taxon>
        <taxon>Aspergillus</taxon>
        <taxon>Aspergillus subgen. Circumdati</taxon>
    </lineage>
</organism>
<reference evidence="2 3" key="1">
    <citation type="submission" date="2019-03" db="EMBL/GenBank/DDBJ databases">
        <title>The genome sequence of a newly discovered highly antifungal drug resistant Aspergillus species, Aspergillus tanneri NIH 1004.</title>
        <authorList>
            <person name="Mounaud S."/>
            <person name="Singh I."/>
            <person name="Joardar V."/>
            <person name="Pakala S."/>
            <person name="Pakala S."/>
            <person name="Venepally P."/>
            <person name="Hoover J."/>
            <person name="Nierman W."/>
            <person name="Chung J."/>
            <person name="Losada L."/>
        </authorList>
    </citation>
    <scope>NUCLEOTIDE SEQUENCE [LARGE SCALE GENOMIC DNA]</scope>
    <source>
        <strain evidence="2 3">NIH1004</strain>
    </source>
</reference>
<keyword evidence="3" id="KW-1185">Reference proteome</keyword>
<proteinExistence type="predicted"/>
<dbReference type="EMBL" id="SOSA01000223">
    <property type="protein sequence ID" value="THC94163.1"/>
    <property type="molecule type" value="Genomic_DNA"/>
</dbReference>
<feature type="compositionally biased region" description="Basic and acidic residues" evidence="1">
    <location>
        <begin position="50"/>
        <end position="63"/>
    </location>
</feature>
<dbReference type="Proteomes" id="UP000308092">
    <property type="component" value="Unassembled WGS sequence"/>
</dbReference>
<name>A0A4S3JFP7_9EURO</name>